<feature type="binding site" evidence="8">
    <location>
        <begin position="37"/>
        <end position="39"/>
    </location>
    <ligand>
        <name>S-adenosyl-L-methionine</name>
        <dbReference type="ChEBI" id="CHEBI:59789"/>
    </ligand>
</feature>
<evidence type="ECO:0000256" key="5">
    <source>
        <dbReference type="ARBA" id="ARBA00023004"/>
    </source>
</evidence>
<dbReference type="InterPro" id="IPR013785">
    <property type="entry name" value="Aldolase_TIM"/>
</dbReference>
<feature type="binding site" evidence="8">
    <location>
        <position position="75"/>
    </location>
    <ligand>
        <name>substrate</name>
    </ligand>
</feature>
<proteinExistence type="inferred from homology"/>
<evidence type="ECO:0000256" key="8">
    <source>
        <dbReference type="HAMAP-Rule" id="MF_00917"/>
    </source>
</evidence>
<dbReference type="PROSITE" id="PS51918">
    <property type="entry name" value="RADICAL_SAM"/>
    <property type="match status" value="1"/>
</dbReference>
<keyword evidence="11" id="KW-1185">Reference proteome</keyword>
<dbReference type="KEGG" id="mel:Metbo_0293"/>
<protein>
    <recommendedName>
        <fullName evidence="8">7-carboxy-7-deazaguanine synthase</fullName>
        <shortName evidence="8">CDG synthase</shortName>
        <ecNumber evidence="8">4.3.99.3</ecNumber>
    </recommendedName>
    <alternativeName>
        <fullName evidence="8">Archaeosine biosynthesis protein QueE</fullName>
    </alternativeName>
</protein>
<sequence length="233" mass="26264">MKTNINEVFSSFQGEGTLIGRRQIFVRFSGCNLDCSYCDTPESRNPQYGELISTDELYSKVNSIITPDFHSISFTGGEPLLHSNFIKKFLEEYEFKSMLETNGTLPAELNKIAHLLDYVSLDIKLPEHGASNNYADILDLELKSIKLLRDEEINTYIKVVVMPQTEVELISSIASRIADEVEKTSELVMVLQPVSPITVWADGTQKLFELSEVAGKYIDVLTIPQVHKLLNVK</sequence>
<dbReference type="UniPathway" id="UPA00391"/>
<dbReference type="Pfam" id="PF04055">
    <property type="entry name" value="Radical_SAM"/>
    <property type="match status" value="1"/>
</dbReference>
<feature type="domain" description="Radical SAM core" evidence="9">
    <location>
        <begin position="18"/>
        <end position="233"/>
    </location>
</feature>
<keyword evidence="5 8" id="KW-0408">Iron</keyword>
<dbReference type="SFLD" id="SFLDS00029">
    <property type="entry name" value="Radical_SAM"/>
    <property type="match status" value="1"/>
</dbReference>
<dbReference type="PANTHER" id="PTHR42836">
    <property type="entry name" value="7-CARBOXY-7-DEAZAGUANINE SYNTHASE"/>
    <property type="match status" value="1"/>
</dbReference>
<dbReference type="PANTHER" id="PTHR42836:SF1">
    <property type="entry name" value="7-CARBOXY-7-DEAZAGUANINE SYNTHASE"/>
    <property type="match status" value="1"/>
</dbReference>
<comment type="cofactor">
    <cofactor evidence="8">
        <name>S-adenosyl-L-methionine</name>
        <dbReference type="ChEBI" id="CHEBI:59789"/>
    </cofactor>
    <text evidence="8">Binds 1 S-adenosyl-L-methionine per subunit.</text>
</comment>
<comment type="cofactor">
    <cofactor evidence="8">
        <name>Mg(2+)</name>
        <dbReference type="ChEBI" id="CHEBI:18420"/>
    </cofactor>
</comment>
<keyword evidence="2 8" id="KW-0949">S-adenosyl-L-methionine</keyword>
<dbReference type="EMBL" id="CP002551">
    <property type="protein sequence ID" value="ADZ08545.1"/>
    <property type="molecule type" value="Genomic_DNA"/>
</dbReference>
<dbReference type="OrthoDB" id="7980at2157"/>
<feature type="binding site" evidence="8">
    <location>
        <position position="31"/>
    </location>
    <ligand>
        <name>[4Fe-4S] cluster</name>
        <dbReference type="ChEBI" id="CHEBI:49883"/>
        <note>4Fe-4S-S-AdoMet</note>
    </ligand>
</feature>
<dbReference type="GO" id="GO:0000287">
    <property type="term" value="F:magnesium ion binding"/>
    <property type="evidence" value="ECO:0007669"/>
    <property type="project" value="UniProtKB-UniRule"/>
</dbReference>
<organism evidence="10 11">
    <name type="scientific">Methanobacterium lacus (strain AL-21)</name>
    <dbReference type="NCBI Taxonomy" id="877455"/>
    <lineage>
        <taxon>Archaea</taxon>
        <taxon>Methanobacteriati</taxon>
        <taxon>Methanobacteriota</taxon>
        <taxon>Methanomada group</taxon>
        <taxon>Methanobacteria</taxon>
        <taxon>Methanobacteriales</taxon>
        <taxon>Methanobacteriaceae</taxon>
        <taxon>Methanobacterium</taxon>
    </lineage>
</organism>
<dbReference type="InterPro" id="IPR058240">
    <property type="entry name" value="rSAM_sf"/>
</dbReference>
<comment type="cofactor">
    <cofactor evidence="8">
        <name>[4Fe-4S] cluster</name>
        <dbReference type="ChEBI" id="CHEBI:49883"/>
    </cofactor>
    <text evidence="8">Binds 1 [4Fe-4S] cluster. The cluster is coordinated with 3 cysteines and an exchangeable S-adenosyl-L-methionine.</text>
</comment>
<reference evidence="10 11" key="2">
    <citation type="journal article" date="2014" name="Int. J. Syst. Evol. Microbiol.">
        <title>Methanobacterium paludis sp. nov. and a novel strain of Methanobacterium lacus isolated from northern peatlands.</title>
        <authorList>
            <person name="Cadillo-Quiroz H."/>
            <person name="Brauer S.L."/>
            <person name="Goodson N."/>
            <person name="Yavitt J.B."/>
            <person name="Zinder S.H."/>
        </authorList>
    </citation>
    <scope>NUCLEOTIDE SEQUENCE [LARGE SCALE GENOMIC DNA]</scope>
    <source>
        <strain evidence="10 11">AL-21</strain>
    </source>
</reference>
<dbReference type="SUPFAM" id="SSF102114">
    <property type="entry name" value="Radical SAM enzymes"/>
    <property type="match status" value="1"/>
</dbReference>
<comment type="caution">
    <text evidence="8">Lacks conserved residue(s) required for the propagation of feature annotation.</text>
</comment>
<dbReference type="GO" id="GO:1904047">
    <property type="term" value="F:S-adenosyl-L-methionine binding"/>
    <property type="evidence" value="ECO:0007669"/>
    <property type="project" value="UniProtKB-UniRule"/>
</dbReference>
<gene>
    <name evidence="8" type="primary">queE</name>
    <name evidence="10" type="ordered locus">Metbo_0293</name>
</gene>
<evidence type="ECO:0000313" key="10">
    <source>
        <dbReference type="EMBL" id="ADZ08545.1"/>
    </source>
</evidence>
<dbReference type="SFLD" id="SFLDG01067">
    <property type="entry name" value="SPASM/twitch_domain_containing"/>
    <property type="match status" value="1"/>
</dbReference>
<evidence type="ECO:0000259" key="9">
    <source>
        <dbReference type="PROSITE" id="PS51918"/>
    </source>
</evidence>
<name>F0T8D3_METLA</name>
<feature type="binding site" evidence="8">
    <location>
        <position position="27"/>
    </location>
    <ligand>
        <name>substrate</name>
    </ligand>
</feature>
<reference evidence="11" key="1">
    <citation type="submission" date="2011-02" db="EMBL/GenBank/DDBJ databases">
        <title>Complete sequence of Methanobacterium sp. AL-21.</title>
        <authorList>
            <consortium name="US DOE Joint Genome Institute"/>
            <person name="Lucas S."/>
            <person name="Copeland A."/>
            <person name="Lapidus A."/>
            <person name="Cheng J.-F."/>
            <person name="Goodwin L."/>
            <person name="Pitluck S."/>
            <person name="Chertkov O."/>
            <person name="Detter J.C."/>
            <person name="Han C."/>
            <person name="Tapia R."/>
            <person name="Land M."/>
            <person name="Hauser L."/>
            <person name="Kyrpides N."/>
            <person name="Ivanova N."/>
            <person name="Mikhailova N."/>
            <person name="Pagani I."/>
            <person name="Cadillo-Quiroz H."/>
            <person name="Imachi H."/>
            <person name="Zinder S."/>
            <person name="Liu W."/>
            <person name="Woyke T."/>
        </authorList>
    </citation>
    <scope>NUCLEOTIDE SEQUENCE [LARGE SCALE GENOMIC DNA]</scope>
    <source>
        <strain evidence="11">AL-21</strain>
    </source>
</reference>
<dbReference type="InterPro" id="IPR007197">
    <property type="entry name" value="rSAM"/>
</dbReference>
<dbReference type="InterPro" id="IPR024924">
    <property type="entry name" value="7-CO-7-deazaguanine_synth-like"/>
</dbReference>
<evidence type="ECO:0000256" key="6">
    <source>
        <dbReference type="ARBA" id="ARBA00023014"/>
    </source>
</evidence>
<feature type="binding site" evidence="8">
    <location>
        <position position="35"/>
    </location>
    <ligand>
        <name>[4Fe-4S] cluster</name>
        <dbReference type="ChEBI" id="CHEBI:49883"/>
        <note>4Fe-4S-S-AdoMet</note>
    </ligand>
</feature>
<evidence type="ECO:0000256" key="7">
    <source>
        <dbReference type="ARBA" id="ARBA00023239"/>
    </source>
</evidence>
<comment type="catalytic activity">
    <reaction evidence="8">
        <text>6-carboxy-5,6,7,8-tetrahydropterin + H(+) = 7-carboxy-7-carbaguanine + NH4(+)</text>
        <dbReference type="Rhea" id="RHEA:27974"/>
        <dbReference type="ChEBI" id="CHEBI:15378"/>
        <dbReference type="ChEBI" id="CHEBI:28938"/>
        <dbReference type="ChEBI" id="CHEBI:61032"/>
        <dbReference type="ChEBI" id="CHEBI:61036"/>
        <dbReference type="EC" id="4.3.99.3"/>
    </reaction>
</comment>
<dbReference type="AlphaFoldDB" id="F0T8D3"/>
<keyword evidence="6 8" id="KW-0411">Iron-sulfur</keyword>
<dbReference type="GO" id="GO:0016840">
    <property type="term" value="F:carbon-nitrogen lyase activity"/>
    <property type="evidence" value="ECO:0007669"/>
    <property type="project" value="UniProtKB-UniRule"/>
</dbReference>
<dbReference type="HOGENOM" id="CLU_066739_1_0_2"/>
<keyword evidence="7 8" id="KW-0456">Lyase</keyword>
<dbReference type="STRING" id="877455.Metbo_0293"/>
<comment type="pathway">
    <text evidence="8">Purine metabolism; 7-cyano-7-deazaguanine biosynthesis.</text>
</comment>
<keyword evidence="4 8" id="KW-0460">Magnesium</keyword>
<dbReference type="GO" id="GO:0051539">
    <property type="term" value="F:4 iron, 4 sulfur cluster binding"/>
    <property type="evidence" value="ECO:0007669"/>
    <property type="project" value="UniProtKB-UniRule"/>
</dbReference>
<comment type="function">
    <text evidence="8">Catalyzes the complex heterocyclic radical-mediated conversion of 6-carboxy-5,6,7,8-tetrahydropterin (CPH4) to 7-carboxy-7-deazaguanine (CDG), a step common to the biosynthetic pathways of all 7-deazapurine-containing compounds.</text>
</comment>
<accession>F0T8D3</accession>
<dbReference type="PIRSF" id="PIRSF000370">
    <property type="entry name" value="QueE"/>
    <property type="match status" value="1"/>
</dbReference>
<dbReference type="Proteomes" id="UP000007490">
    <property type="component" value="Chromosome"/>
</dbReference>
<feature type="binding site" evidence="8">
    <location>
        <position position="77"/>
    </location>
    <ligand>
        <name>S-adenosyl-L-methionine</name>
        <dbReference type="ChEBI" id="CHEBI:59789"/>
    </ligand>
</feature>
<evidence type="ECO:0000256" key="1">
    <source>
        <dbReference type="ARBA" id="ARBA00022485"/>
    </source>
</evidence>
<dbReference type="CDD" id="cd01335">
    <property type="entry name" value="Radical_SAM"/>
    <property type="match status" value="1"/>
</dbReference>
<keyword evidence="1 8" id="KW-0004">4Fe-4S</keyword>
<feature type="binding site" evidence="8">
    <location>
        <position position="38"/>
    </location>
    <ligand>
        <name>[4Fe-4S] cluster</name>
        <dbReference type="ChEBI" id="CHEBI:49883"/>
        <note>4Fe-4S-S-AdoMet</note>
    </ligand>
</feature>
<dbReference type="HAMAP" id="MF_00917">
    <property type="entry name" value="QueE"/>
    <property type="match status" value="1"/>
</dbReference>
<evidence type="ECO:0000256" key="4">
    <source>
        <dbReference type="ARBA" id="ARBA00022842"/>
    </source>
</evidence>
<comment type="subunit">
    <text evidence="8">Homodimer.</text>
</comment>
<dbReference type="EC" id="4.3.99.3" evidence="8"/>
<dbReference type="Gene3D" id="3.20.20.70">
    <property type="entry name" value="Aldolase class I"/>
    <property type="match status" value="1"/>
</dbReference>
<evidence type="ECO:0000256" key="2">
    <source>
        <dbReference type="ARBA" id="ARBA00022691"/>
    </source>
</evidence>
<comment type="similarity">
    <text evidence="8">Belongs to the radical SAM superfamily. 7-carboxy-7-deazaguanine synthase family.</text>
</comment>
<evidence type="ECO:0000256" key="3">
    <source>
        <dbReference type="ARBA" id="ARBA00022723"/>
    </source>
</evidence>
<evidence type="ECO:0000313" key="11">
    <source>
        <dbReference type="Proteomes" id="UP000007490"/>
    </source>
</evidence>
<dbReference type="eggNOG" id="arCOG02173">
    <property type="taxonomic scope" value="Archaea"/>
</dbReference>
<keyword evidence="3 8" id="KW-0479">Metal-binding</keyword>
<feature type="binding site" evidence="8">
    <location>
        <position position="40"/>
    </location>
    <ligand>
        <name>Mg(2+)</name>
        <dbReference type="ChEBI" id="CHEBI:18420"/>
    </ligand>
</feature>
<feature type="binding site" evidence="8">
    <location>
        <begin position="12"/>
        <end position="14"/>
    </location>
    <ligand>
        <name>substrate</name>
    </ligand>
</feature>